<dbReference type="Pfam" id="PF09414">
    <property type="entry name" value="RNA_ligase"/>
    <property type="match status" value="1"/>
</dbReference>
<reference evidence="3 4" key="1">
    <citation type="submission" date="2024-03" db="EMBL/GenBank/DDBJ databases">
        <title>The Acrasis kona genome and developmental transcriptomes reveal deep origins of eukaryotic multicellular pathways.</title>
        <authorList>
            <person name="Sheikh S."/>
            <person name="Fu C.-J."/>
            <person name="Brown M.W."/>
            <person name="Baldauf S.L."/>
        </authorList>
    </citation>
    <scope>NUCLEOTIDE SEQUENCE [LARGE SCALE GENOMIC DNA]</scope>
    <source>
        <strain evidence="3 4">ATCC MYA-3509</strain>
    </source>
</reference>
<feature type="domain" description="RNA ligase 2 C-terminal" evidence="2">
    <location>
        <begin position="271"/>
        <end position="331"/>
    </location>
</feature>
<evidence type="ECO:0000259" key="2">
    <source>
        <dbReference type="Pfam" id="PF18043"/>
    </source>
</evidence>
<dbReference type="InterPro" id="IPR021122">
    <property type="entry name" value="RNA_ligase_dom_REL/Rnl2"/>
</dbReference>
<sequence>MSHSFKKYSSITNHYHKGFLIKIQESSGFNEAKEWIVTEKVHGYNFSFIVSKDRSVVVAGRNMIIKDFKQFGHEEAVKQVRQKYNDRAIKLYDAIQEENQNVTQITIYGELFGGLYPTNKEGHPTTKPIFKEVLYHSDFDFYVFDVHTFFKDGSGAWLTHDVLDTILPKAGFSVYAKPLFRGSFEDALKFNVVLSSTIPSMFYNHPPLNTKNKETDPVANIMEGVVIKPNINLFLSNGDRVVIKKKNEKFLEITKPNKDSSKQDEDVVLNKKTNGLWSELKMYVTMNRMKSTVSKMGCHADEHSLVEEFENDVLQEFGVDHQLKWSKINPHTRTLACKRVRKFGYEFVREMK</sequence>
<keyword evidence="4" id="KW-1185">Reference proteome</keyword>
<accession>A0AAW2ZQZ2</accession>
<dbReference type="Proteomes" id="UP001431209">
    <property type="component" value="Unassembled WGS sequence"/>
</dbReference>
<organism evidence="3 4">
    <name type="scientific">Acrasis kona</name>
    <dbReference type="NCBI Taxonomy" id="1008807"/>
    <lineage>
        <taxon>Eukaryota</taxon>
        <taxon>Discoba</taxon>
        <taxon>Heterolobosea</taxon>
        <taxon>Tetramitia</taxon>
        <taxon>Eutetramitia</taxon>
        <taxon>Acrasidae</taxon>
        <taxon>Acrasis</taxon>
    </lineage>
</organism>
<feature type="domain" description="RNA ligase" evidence="1">
    <location>
        <begin position="33"/>
        <end position="245"/>
    </location>
</feature>
<dbReference type="AlphaFoldDB" id="A0AAW2ZQZ2"/>
<dbReference type="Gene3D" id="1.10.10.1810">
    <property type="entry name" value="RNA ligase"/>
    <property type="match status" value="1"/>
</dbReference>
<dbReference type="Pfam" id="PF18043">
    <property type="entry name" value="T4_Rnl2_C"/>
    <property type="match status" value="1"/>
</dbReference>
<gene>
    <name evidence="3" type="ORF">AKO1_006409</name>
</gene>
<evidence type="ECO:0000313" key="3">
    <source>
        <dbReference type="EMBL" id="KAL0491151.1"/>
    </source>
</evidence>
<protein>
    <recommendedName>
        <fullName evidence="5">RNA ligase (ATP)</fullName>
    </recommendedName>
</protein>
<evidence type="ECO:0000313" key="4">
    <source>
        <dbReference type="Proteomes" id="UP001431209"/>
    </source>
</evidence>
<evidence type="ECO:0008006" key="5">
    <source>
        <dbReference type="Google" id="ProtNLM"/>
    </source>
</evidence>
<comment type="caution">
    <text evidence="3">The sequence shown here is derived from an EMBL/GenBank/DDBJ whole genome shotgun (WGS) entry which is preliminary data.</text>
</comment>
<dbReference type="InterPro" id="IPR041948">
    <property type="entry name" value="Rnl1/2_C_sf"/>
</dbReference>
<dbReference type="Gene3D" id="3.30.1490.70">
    <property type="match status" value="1"/>
</dbReference>
<name>A0AAW2ZQZ2_9EUKA</name>
<dbReference type="InterPro" id="IPR040609">
    <property type="entry name" value="Rnl2_C"/>
</dbReference>
<dbReference type="EMBL" id="JAOPGA020001766">
    <property type="protein sequence ID" value="KAL0491151.1"/>
    <property type="molecule type" value="Genomic_DNA"/>
</dbReference>
<proteinExistence type="predicted"/>
<dbReference type="Gene3D" id="3.30.470.30">
    <property type="entry name" value="DNA ligase/mRNA capping enzyme"/>
    <property type="match status" value="1"/>
</dbReference>
<evidence type="ECO:0000259" key="1">
    <source>
        <dbReference type="Pfam" id="PF09414"/>
    </source>
</evidence>
<dbReference type="SUPFAM" id="SSF56091">
    <property type="entry name" value="DNA ligase/mRNA capping enzyme, catalytic domain"/>
    <property type="match status" value="1"/>
</dbReference>